<dbReference type="PANTHER" id="PTHR36437">
    <property type="entry name" value="GLYOXALASE/BLEOMYCIN RESISTANCE PROTEIN/DIOXYGENASE"/>
    <property type="match status" value="1"/>
</dbReference>
<evidence type="ECO:0000313" key="2">
    <source>
        <dbReference type="EMBL" id="MBM7619706.1"/>
    </source>
</evidence>
<feature type="domain" description="Glyoxalase/fosfomycin resistance/dioxygenase" evidence="1">
    <location>
        <begin position="10"/>
        <end position="117"/>
    </location>
</feature>
<proteinExistence type="predicted"/>
<dbReference type="EMBL" id="JAFBED010000003">
    <property type="protein sequence ID" value="MBM7619706.1"/>
    <property type="molecule type" value="Genomic_DNA"/>
</dbReference>
<protein>
    <submittedName>
        <fullName evidence="2">Enzyme related to lactoylglutathione lyase</fullName>
    </submittedName>
</protein>
<name>A0ABS2NYE9_9BACI</name>
<keyword evidence="3" id="KW-1185">Reference proteome</keyword>
<dbReference type="InterPro" id="IPR004360">
    <property type="entry name" value="Glyas_Fos-R_dOase_dom"/>
</dbReference>
<comment type="caution">
    <text evidence="2">The sequence shown here is derived from an EMBL/GenBank/DDBJ whole genome shotgun (WGS) entry which is preliminary data.</text>
</comment>
<evidence type="ECO:0000313" key="3">
    <source>
        <dbReference type="Proteomes" id="UP000737402"/>
    </source>
</evidence>
<evidence type="ECO:0000259" key="1">
    <source>
        <dbReference type="Pfam" id="PF00903"/>
    </source>
</evidence>
<keyword evidence="2" id="KW-0456">Lyase</keyword>
<accession>A0ABS2NYE9</accession>
<reference evidence="2 3" key="1">
    <citation type="submission" date="2021-01" db="EMBL/GenBank/DDBJ databases">
        <title>Genomic Encyclopedia of Type Strains, Phase IV (KMG-IV): sequencing the most valuable type-strain genomes for metagenomic binning, comparative biology and taxonomic classification.</title>
        <authorList>
            <person name="Goeker M."/>
        </authorList>
    </citation>
    <scope>NUCLEOTIDE SEQUENCE [LARGE SCALE GENOMIC DNA]</scope>
    <source>
        <strain evidence="2 3">DSM 25879</strain>
    </source>
</reference>
<dbReference type="PANTHER" id="PTHR36437:SF2">
    <property type="entry name" value="GLYOXALASE_BLEOMYCIN RESISTANCE PROTEIN_DIOXYGENASE"/>
    <property type="match status" value="1"/>
</dbReference>
<dbReference type="Proteomes" id="UP000737402">
    <property type="component" value="Unassembled WGS sequence"/>
</dbReference>
<dbReference type="SUPFAM" id="SSF54593">
    <property type="entry name" value="Glyoxalase/Bleomycin resistance protein/Dihydroxybiphenyl dioxygenase"/>
    <property type="match status" value="1"/>
</dbReference>
<gene>
    <name evidence="2" type="ORF">JOC95_001558</name>
</gene>
<dbReference type="GO" id="GO:0016829">
    <property type="term" value="F:lyase activity"/>
    <property type="evidence" value="ECO:0007669"/>
    <property type="project" value="UniProtKB-KW"/>
</dbReference>
<dbReference type="Pfam" id="PF00903">
    <property type="entry name" value="Glyoxalase"/>
    <property type="match status" value="1"/>
</dbReference>
<dbReference type="InterPro" id="IPR029068">
    <property type="entry name" value="Glyas_Bleomycin-R_OHBP_Dase"/>
</dbReference>
<organism evidence="2 3">
    <name type="scientific">Sutcliffiella tianshenii</name>
    <dbReference type="NCBI Taxonomy" id="1463404"/>
    <lineage>
        <taxon>Bacteria</taxon>
        <taxon>Bacillati</taxon>
        <taxon>Bacillota</taxon>
        <taxon>Bacilli</taxon>
        <taxon>Bacillales</taxon>
        <taxon>Bacillaceae</taxon>
        <taxon>Sutcliffiella</taxon>
    </lineage>
</organism>
<dbReference type="Gene3D" id="3.10.180.10">
    <property type="entry name" value="2,3-Dihydroxybiphenyl 1,2-Dioxygenase, domain 1"/>
    <property type="match status" value="1"/>
</dbReference>
<dbReference type="RefSeq" id="WP_204414905.1">
    <property type="nucleotide sequence ID" value="NZ_JAFBED010000003.1"/>
</dbReference>
<sequence>MIKSPVKNKIKTIFIPVRDIEKAKEWYKAMLGIEDGEIQFGHLFIAEMEGTGMILDTMPKWRDENGELPTLNVPVIQFGTEDIHASYQFMNENGVNLVTKIEHGHFFVFRDLDGNMMMVCQD</sequence>